<dbReference type="EMBL" id="JAFLQZ010000008">
    <property type="protein sequence ID" value="MBO0359068.1"/>
    <property type="molecule type" value="Genomic_DNA"/>
</dbReference>
<accession>A0A939JDM5</accession>
<protein>
    <submittedName>
        <fullName evidence="1">Glycosyltransferase</fullName>
    </submittedName>
</protein>
<dbReference type="RefSeq" id="WP_206984990.1">
    <property type="nucleotide sequence ID" value="NZ_JAFLQZ010000008.1"/>
</dbReference>
<gene>
    <name evidence="1" type="ORF">J0X19_14000</name>
</gene>
<sequence length="398" mass="44194">MPPLSSASGSPIRTVLLASVLKPLDDTRMYGKFGGTLAARPGTTVHVAGRAAAPPPDRPVNVHMHCLLEGSRLSWGRLAAQWRYWQLLRHLQPELVVVHAPELLPLTLLWQWLNDNRRFLYDIRENYALNVSTQQVYGGLTRRWLAAGLRWVETSAAHRAAAVLLAEASYADELPFLEALPPEQVLLLENKYQPFSAEAAPLPRPLPAPTEPLRLLYSGTISRLNGITEALALAEELHRIRPGGALLTVIGFCQQPDLLLELQQRQQANPAWLRLVVAAGPIPHRAIVAEMQQSHIGLLLYRPHASTERCRPTKLFEYLAHGLPMLIPANPRWEEVVRRYQAGVVVDLGQMAEAAQALLEITAARTPNARLFYPQGIPAAAFWVSEGVKLRALVDSIR</sequence>
<reference evidence="1" key="1">
    <citation type="submission" date="2021-03" db="EMBL/GenBank/DDBJ databases">
        <authorList>
            <person name="Kim M.K."/>
        </authorList>
    </citation>
    <scope>NUCLEOTIDE SEQUENCE</scope>
    <source>
        <strain evidence="1">BT186</strain>
    </source>
</reference>
<organism evidence="1 2">
    <name type="scientific">Hymenobacter telluris</name>
    <dbReference type="NCBI Taxonomy" id="2816474"/>
    <lineage>
        <taxon>Bacteria</taxon>
        <taxon>Pseudomonadati</taxon>
        <taxon>Bacteroidota</taxon>
        <taxon>Cytophagia</taxon>
        <taxon>Cytophagales</taxon>
        <taxon>Hymenobacteraceae</taxon>
        <taxon>Hymenobacter</taxon>
    </lineage>
</organism>
<keyword evidence="2" id="KW-1185">Reference proteome</keyword>
<name>A0A939JDM5_9BACT</name>
<dbReference type="Proteomes" id="UP000664144">
    <property type="component" value="Unassembled WGS sequence"/>
</dbReference>
<evidence type="ECO:0000313" key="2">
    <source>
        <dbReference type="Proteomes" id="UP000664144"/>
    </source>
</evidence>
<comment type="caution">
    <text evidence="1">The sequence shown here is derived from an EMBL/GenBank/DDBJ whole genome shotgun (WGS) entry which is preliminary data.</text>
</comment>
<dbReference type="SUPFAM" id="SSF53756">
    <property type="entry name" value="UDP-Glycosyltransferase/glycogen phosphorylase"/>
    <property type="match status" value="1"/>
</dbReference>
<dbReference type="AlphaFoldDB" id="A0A939JDM5"/>
<evidence type="ECO:0000313" key="1">
    <source>
        <dbReference type="EMBL" id="MBO0359068.1"/>
    </source>
</evidence>
<proteinExistence type="predicted"/>
<dbReference type="Gene3D" id="3.40.50.2000">
    <property type="entry name" value="Glycogen Phosphorylase B"/>
    <property type="match status" value="1"/>
</dbReference>